<dbReference type="EMBL" id="JAEACU010000009">
    <property type="protein sequence ID" value="KAH7517698.1"/>
    <property type="molecule type" value="Genomic_DNA"/>
</dbReference>
<keyword evidence="2" id="KW-0547">Nucleotide-binding</keyword>
<comment type="caution">
    <text evidence="5">The sequence shown here is derived from an EMBL/GenBank/DDBJ whole genome shotgun (WGS) entry which is preliminary data.</text>
</comment>
<dbReference type="InterPro" id="IPR041118">
    <property type="entry name" value="Rx_N"/>
</dbReference>
<dbReference type="GO" id="GO:0000166">
    <property type="term" value="F:nucleotide binding"/>
    <property type="evidence" value="ECO:0007669"/>
    <property type="project" value="UniProtKB-KW"/>
</dbReference>
<feature type="domain" description="Disease resistance N-terminal" evidence="4">
    <location>
        <begin position="54"/>
        <end position="133"/>
    </location>
</feature>
<dbReference type="Proteomes" id="UP000813462">
    <property type="component" value="Unassembled WGS sequence"/>
</dbReference>
<evidence type="ECO:0000256" key="1">
    <source>
        <dbReference type="ARBA" id="ARBA00022737"/>
    </source>
</evidence>
<dbReference type="Pfam" id="PF18052">
    <property type="entry name" value="Rx_N"/>
    <property type="match status" value="1"/>
</dbReference>
<keyword evidence="1" id="KW-0677">Repeat</keyword>
<protein>
    <recommendedName>
        <fullName evidence="4">Disease resistance N-terminal domain-containing protein</fullName>
    </recommendedName>
</protein>
<evidence type="ECO:0000256" key="2">
    <source>
        <dbReference type="ARBA" id="ARBA00022741"/>
    </source>
</evidence>
<name>A0A978US48_ZIZJJ</name>
<evidence type="ECO:0000313" key="5">
    <source>
        <dbReference type="EMBL" id="KAH7517698.1"/>
    </source>
</evidence>
<keyword evidence="3" id="KW-0611">Plant defense</keyword>
<evidence type="ECO:0000256" key="3">
    <source>
        <dbReference type="ARBA" id="ARBA00022821"/>
    </source>
</evidence>
<organism evidence="5 6">
    <name type="scientific">Ziziphus jujuba var. spinosa</name>
    <dbReference type="NCBI Taxonomy" id="714518"/>
    <lineage>
        <taxon>Eukaryota</taxon>
        <taxon>Viridiplantae</taxon>
        <taxon>Streptophyta</taxon>
        <taxon>Embryophyta</taxon>
        <taxon>Tracheophyta</taxon>
        <taxon>Spermatophyta</taxon>
        <taxon>Magnoliopsida</taxon>
        <taxon>eudicotyledons</taxon>
        <taxon>Gunneridae</taxon>
        <taxon>Pentapetalae</taxon>
        <taxon>rosids</taxon>
        <taxon>fabids</taxon>
        <taxon>Rosales</taxon>
        <taxon>Rhamnaceae</taxon>
        <taxon>Paliureae</taxon>
        <taxon>Ziziphus</taxon>
    </lineage>
</organism>
<accession>A0A978US48</accession>
<sequence length="206" mass="24235">MTYAEIKIYTAKDRHDQQQQQDNLQQHVNSLSFKPEWPLILEFDICNNWQLILSPVLQVVYDRLASPFLQKLGNMWNLTDNLEKLQRTIVYVQSVLEDAEQHQLIHREVRTWLAELKRVVYDAEDILDEITITCRNIGMRAHGKKLDRSPIKYADKTRDMLDKLETTMDEGSKFNLRNAACFILEGKLALLLLNQKFMGERKTKQT</sequence>
<gene>
    <name evidence="5" type="ORF">FEM48_Zijuj09G0092000</name>
</gene>
<dbReference type="Gene3D" id="1.20.5.4130">
    <property type="match status" value="1"/>
</dbReference>
<dbReference type="AlphaFoldDB" id="A0A978US48"/>
<reference evidence="5" key="1">
    <citation type="journal article" date="2021" name="Front. Plant Sci.">
        <title>Chromosome-Scale Genome Assembly for Chinese Sour Jujube and Insights Into Its Genome Evolution and Domestication Signature.</title>
        <authorList>
            <person name="Shen L.-Y."/>
            <person name="Luo H."/>
            <person name="Wang X.-L."/>
            <person name="Wang X.-M."/>
            <person name="Qiu X.-J."/>
            <person name="Liu H."/>
            <person name="Zhou S.-S."/>
            <person name="Jia K.-H."/>
            <person name="Nie S."/>
            <person name="Bao Y.-T."/>
            <person name="Zhang R.-G."/>
            <person name="Yun Q.-Z."/>
            <person name="Chai Y.-H."/>
            <person name="Lu J.-Y."/>
            <person name="Li Y."/>
            <person name="Zhao S.-W."/>
            <person name="Mao J.-F."/>
            <person name="Jia S.-G."/>
            <person name="Mao Y.-M."/>
        </authorList>
    </citation>
    <scope>NUCLEOTIDE SEQUENCE</scope>
    <source>
        <strain evidence="5">AT0</strain>
        <tissue evidence="5">Leaf</tissue>
    </source>
</reference>
<dbReference type="GO" id="GO:0006952">
    <property type="term" value="P:defense response"/>
    <property type="evidence" value="ECO:0007669"/>
    <property type="project" value="UniProtKB-KW"/>
</dbReference>
<evidence type="ECO:0000259" key="4">
    <source>
        <dbReference type="Pfam" id="PF18052"/>
    </source>
</evidence>
<evidence type="ECO:0000313" key="6">
    <source>
        <dbReference type="Proteomes" id="UP000813462"/>
    </source>
</evidence>
<proteinExistence type="predicted"/>